<dbReference type="PhylomeDB" id="Q9TZA5"/>
<keyword evidence="3" id="KW-1185">Reference proteome</keyword>
<dbReference type="PaxDb" id="6239-C40A11.8"/>
<gene>
    <name evidence="2 4" type="ORF">C40A11.8</name>
    <name evidence="2" type="ORF">CELE_C40A11.8</name>
</gene>
<feature type="transmembrane region" description="Helical" evidence="1">
    <location>
        <begin position="67"/>
        <end position="88"/>
    </location>
</feature>
<dbReference type="KEGG" id="cel:CELE_C40A11.8"/>
<dbReference type="PIR" id="T33593">
    <property type="entry name" value="T33593"/>
</dbReference>
<protein>
    <submittedName>
        <fullName evidence="2">G protein-coupled receptor</fullName>
    </submittedName>
</protein>
<dbReference type="PANTHER" id="PTHR31847:SF1">
    <property type="entry name" value="DUF1084 DOMAIN-CONTAINING PROTEIN-RELATED"/>
    <property type="match status" value="1"/>
</dbReference>
<evidence type="ECO:0000313" key="2">
    <source>
        <dbReference type="EMBL" id="CCD66469.1"/>
    </source>
</evidence>
<dbReference type="AGR" id="WB:WBGene00016551"/>
<evidence type="ECO:0000313" key="4">
    <source>
        <dbReference type="WormBase" id="C40A11.8"/>
    </source>
</evidence>
<dbReference type="AlphaFoldDB" id="Q9TZA5"/>
<keyword evidence="1" id="KW-0812">Transmembrane</keyword>
<evidence type="ECO:0000256" key="1">
    <source>
        <dbReference type="SAM" id="Phobius"/>
    </source>
</evidence>
<dbReference type="Bgee" id="WBGene00016551">
    <property type="expression patterns" value="Expressed in embryo and 2 other cell types or tissues"/>
</dbReference>
<feature type="transmembrane region" description="Helical" evidence="1">
    <location>
        <begin position="28"/>
        <end position="52"/>
    </location>
</feature>
<organism evidence="2 3">
    <name type="scientific">Caenorhabditis elegans</name>
    <dbReference type="NCBI Taxonomy" id="6239"/>
    <lineage>
        <taxon>Eukaryota</taxon>
        <taxon>Metazoa</taxon>
        <taxon>Ecdysozoa</taxon>
        <taxon>Nematoda</taxon>
        <taxon>Chromadorea</taxon>
        <taxon>Rhabditida</taxon>
        <taxon>Rhabditina</taxon>
        <taxon>Rhabditomorpha</taxon>
        <taxon>Rhabditoidea</taxon>
        <taxon>Rhabditidae</taxon>
        <taxon>Peloderinae</taxon>
        <taxon>Caenorhabditis</taxon>
    </lineage>
</organism>
<keyword evidence="2" id="KW-0675">Receptor</keyword>
<name>Q9TZA5_CAEEL</name>
<dbReference type="FunCoup" id="Q9TZA5">
    <property type="interactions" value="191"/>
</dbReference>
<sequence>MLDQFNEPFTPTHYTLLKRAKATTAQKLFIIIFMALTEAYYIGRCFISLVPWADQEEAYEIRDVTRFILPIINILSIPLIYVACLAYYSEEVAFSEMVPDNMVLRRGVCSWERKSRRWIYEETIFSF</sequence>
<keyword evidence="1" id="KW-1133">Transmembrane helix</keyword>
<dbReference type="WormBase" id="C40A11.8">
    <property type="protein sequence ID" value="CE36798"/>
    <property type="gene ID" value="WBGene00016551"/>
</dbReference>
<dbReference type="EMBL" id="BX284602">
    <property type="protein sequence ID" value="CCD66469.1"/>
    <property type="molecule type" value="Genomic_DNA"/>
</dbReference>
<dbReference type="GeneID" id="183356"/>
<dbReference type="OrthoDB" id="5909056at2759"/>
<dbReference type="Proteomes" id="UP000001940">
    <property type="component" value="Chromosome II"/>
</dbReference>
<dbReference type="CTD" id="183356"/>
<evidence type="ECO:0000313" key="3">
    <source>
        <dbReference type="Proteomes" id="UP000001940"/>
    </source>
</evidence>
<proteinExistence type="predicted"/>
<dbReference type="DIP" id="DIP-26117N"/>
<dbReference type="InParanoid" id="Q9TZA5"/>
<keyword evidence="1" id="KW-0472">Membrane</keyword>
<dbReference type="HOGENOM" id="CLU_1972474_0_0_1"/>
<dbReference type="RefSeq" id="NP_001367613.1">
    <property type="nucleotide sequence ID" value="NM_001381343.1"/>
</dbReference>
<dbReference type="UCSC" id="C40A11.8">
    <property type="organism name" value="c. elegans"/>
</dbReference>
<dbReference type="PANTHER" id="PTHR31847">
    <property type="entry name" value="PROTEIN CBG10327"/>
    <property type="match status" value="1"/>
</dbReference>
<accession>Q9TZA5</accession>
<reference evidence="2 3" key="1">
    <citation type="journal article" date="1998" name="Science">
        <title>Genome sequence of the nematode C. elegans: a platform for investigating biology.</title>
        <authorList>
            <consortium name="The C. elegans sequencing consortium"/>
            <person name="Sulson J.E."/>
            <person name="Waterston R."/>
        </authorList>
    </citation>
    <scope>NUCLEOTIDE SEQUENCE [LARGE SCALE GENOMIC DNA]</scope>
    <source>
        <strain evidence="2 3">Bristol N2</strain>
    </source>
</reference>